<feature type="domain" description="PurM-like C-terminal" evidence="4">
    <location>
        <begin position="147"/>
        <end position="295"/>
    </location>
</feature>
<evidence type="ECO:0000313" key="5">
    <source>
        <dbReference type="EMBL" id="RMH94208.1"/>
    </source>
</evidence>
<evidence type="ECO:0000259" key="3">
    <source>
        <dbReference type="Pfam" id="PF00586"/>
    </source>
</evidence>
<dbReference type="Proteomes" id="UP000275012">
    <property type="component" value="Unassembled WGS sequence"/>
</dbReference>
<dbReference type="PIRSF" id="PIRSF005303">
    <property type="entry name" value="Thiam_monoph_kin"/>
    <property type="match status" value="1"/>
</dbReference>
<protein>
    <recommendedName>
        <fullName evidence="2">Thiamine-monophosphate kinase</fullName>
        <shortName evidence="2">TMP kinase</shortName>
        <shortName evidence="2">Thiamine-phosphate kinase</shortName>
        <ecNumber evidence="2">2.7.4.16</ecNumber>
    </recommendedName>
</protein>
<dbReference type="UniPathway" id="UPA00060">
    <property type="reaction ID" value="UER00142"/>
</dbReference>
<reference evidence="5 6" key="1">
    <citation type="submission" date="2018-10" db="EMBL/GenBank/DDBJ databases">
        <title>Proposal of Lysobacter pythonis sp. nov. isolated from royal pythons (Python regius).</title>
        <authorList>
            <person name="Hans-Juergen B."/>
            <person name="Huptas C."/>
            <person name="Sandra B."/>
            <person name="Igor L."/>
            <person name="Joachim S."/>
            <person name="Siegfried S."/>
            <person name="Mareike W."/>
            <person name="Peter K."/>
        </authorList>
    </citation>
    <scope>NUCLEOTIDE SEQUENCE [LARGE SCALE GENOMIC DNA]</scope>
    <source>
        <strain evidence="5 6">4284/11</strain>
    </source>
</reference>
<proteinExistence type="inferred from homology"/>
<dbReference type="EMBL" id="RFLY01000003">
    <property type="protein sequence ID" value="RMH94208.1"/>
    <property type="molecule type" value="Genomic_DNA"/>
</dbReference>
<dbReference type="AlphaFoldDB" id="A0A3M2HYR3"/>
<dbReference type="EC" id="2.7.4.16" evidence="2"/>
<comment type="similarity">
    <text evidence="2">Belongs to the thiamine-monophosphate kinase family.</text>
</comment>
<feature type="binding site" evidence="2">
    <location>
        <position position="51"/>
    </location>
    <ligand>
        <name>substrate</name>
    </ligand>
</feature>
<sequence>MAEFDLIERIRVRAARRGDVPLGIGDDAALVAPPPGIQLAIATDTLNVGVHFPPETAAFDIGWKALAVNLSDLAAMGAEPAWASLSLSLPESDVAWLDAFLDGFGELAARHGVALIGGDTTRGPLSVCVNVVGFVAPGRAMRRDAARVGDEVWVSGTLGDAAAALSLWRAGRDVPPALRERLDRPVPRIALGHALAGIAHAGIDVSDGVLADLGHVAAASGVRIEVETGALPASSALAAFDVDTRRHWQATGGDDYELCFSAPPEARGRVEALAARMGVRVSRIGRVGAGAGVRAFAGGEPWVPARTGYAHFSG</sequence>
<dbReference type="GO" id="GO:0009228">
    <property type="term" value="P:thiamine biosynthetic process"/>
    <property type="evidence" value="ECO:0007669"/>
    <property type="project" value="UniProtKB-KW"/>
</dbReference>
<dbReference type="PANTHER" id="PTHR30270">
    <property type="entry name" value="THIAMINE-MONOPHOSPHATE KINASE"/>
    <property type="match status" value="1"/>
</dbReference>
<keyword evidence="2" id="KW-0460">Magnesium</keyword>
<keyword evidence="2 5" id="KW-0418">Kinase</keyword>
<dbReference type="InterPro" id="IPR036921">
    <property type="entry name" value="PurM-like_N_sf"/>
</dbReference>
<feature type="binding site" evidence="2">
    <location>
        <position position="27"/>
    </location>
    <ligand>
        <name>Mg(2+)</name>
        <dbReference type="ChEBI" id="CHEBI:18420"/>
        <label>3</label>
    </ligand>
</feature>
<feature type="binding site" evidence="2">
    <location>
        <position position="44"/>
    </location>
    <ligand>
        <name>Mg(2+)</name>
        <dbReference type="ChEBI" id="CHEBI:18420"/>
        <label>1</label>
    </ligand>
</feature>
<dbReference type="Pfam" id="PF00586">
    <property type="entry name" value="AIRS"/>
    <property type="match status" value="1"/>
</dbReference>
<dbReference type="CDD" id="cd02194">
    <property type="entry name" value="ThiL"/>
    <property type="match status" value="1"/>
</dbReference>
<feature type="binding site" evidence="2">
    <location>
        <position position="207"/>
    </location>
    <ligand>
        <name>Mg(2+)</name>
        <dbReference type="ChEBI" id="CHEBI:18420"/>
        <label>5</label>
    </ligand>
</feature>
<dbReference type="InterPro" id="IPR016188">
    <property type="entry name" value="PurM-like_N"/>
</dbReference>
<keyword evidence="2" id="KW-0067">ATP-binding</keyword>
<feature type="binding site" evidence="2">
    <location>
        <position position="72"/>
    </location>
    <ligand>
        <name>Mg(2+)</name>
        <dbReference type="ChEBI" id="CHEBI:18420"/>
        <label>3</label>
    </ligand>
</feature>
<feature type="binding site" evidence="2">
    <location>
        <position position="119"/>
    </location>
    <ligand>
        <name>Mg(2+)</name>
        <dbReference type="ChEBI" id="CHEBI:18420"/>
        <label>1</label>
    </ligand>
</feature>
<dbReference type="InterPro" id="IPR036676">
    <property type="entry name" value="PurM-like_C_sf"/>
</dbReference>
<feature type="binding site" evidence="2">
    <location>
        <position position="254"/>
    </location>
    <ligand>
        <name>substrate</name>
    </ligand>
</feature>
<feature type="binding site" evidence="2">
    <location>
        <begin position="118"/>
        <end position="119"/>
    </location>
    <ligand>
        <name>ATP</name>
        <dbReference type="ChEBI" id="CHEBI:30616"/>
    </ligand>
</feature>
<name>A0A3M2HYR3_9GAMM</name>
<feature type="binding site" evidence="2">
    <location>
        <position position="27"/>
    </location>
    <ligand>
        <name>Mg(2+)</name>
        <dbReference type="ChEBI" id="CHEBI:18420"/>
        <label>4</label>
    </ligand>
</feature>
<feature type="binding site" evidence="2">
    <location>
        <position position="309"/>
    </location>
    <ligand>
        <name>substrate</name>
    </ligand>
</feature>
<feature type="binding site" evidence="2">
    <location>
        <position position="143"/>
    </location>
    <ligand>
        <name>ATP</name>
        <dbReference type="ChEBI" id="CHEBI:30616"/>
    </ligand>
</feature>
<dbReference type="SUPFAM" id="SSF56042">
    <property type="entry name" value="PurM C-terminal domain-like"/>
    <property type="match status" value="1"/>
</dbReference>
<dbReference type="Gene3D" id="3.90.650.10">
    <property type="entry name" value="PurM-like C-terminal domain"/>
    <property type="match status" value="1"/>
</dbReference>
<feature type="binding site" evidence="2">
    <location>
        <position position="43"/>
    </location>
    <ligand>
        <name>Mg(2+)</name>
        <dbReference type="ChEBI" id="CHEBI:18420"/>
        <label>1</label>
    </ligand>
</feature>
<dbReference type="HAMAP" id="MF_02128">
    <property type="entry name" value="TMP_kinase"/>
    <property type="match status" value="1"/>
</dbReference>
<keyword evidence="2" id="KW-0479">Metal-binding</keyword>
<dbReference type="GO" id="GO:0009030">
    <property type="term" value="F:thiamine-phosphate kinase activity"/>
    <property type="evidence" value="ECO:0007669"/>
    <property type="project" value="UniProtKB-UniRule"/>
</dbReference>
<feature type="binding site" evidence="2">
    <location>
        <position position="206"/>
    </location>
    <ligand>
        <name>ATP</name>
        <dbReference type="ChEBI" id="CHEBI:30616"/>
    </ligand>
</feature>
<keyword evidence="2" id="KW-0547">Nucleotide-binding</keyword>
<dbReference type="Pfam" id="PF02769">
    <property type="entry name" value="AIRS_C"/>
    <property type="match status" value="1"/>
</dbReference>
<comment type="catalytic activity">
    <reaction evidence="2">
        <text>thiamine phosphate + ATP = thiamine diphosphate + ADP</text>
        <dbReference type="Rhea" id="RHEA:15913"/>
        <dbReference type="ChEBI" id="CHEBI:30616"/>
        <dbReference type="ChEBI" id="CHEBI:37575"/>
        <dbReference type="ChEBI" id="CHEBI:58937"/>
        <dbReference type="ChEBI" id="CHEBI:456216"/>
        <dbReference type="EC" id="2.7.4.16"/>
    </reaction>
</comment>
<comment type="miscellaneous">
    <text evidence="2">Reaction mechanism of ThiL seems to utilize a direct, inline transfer of the gamma-phosphate of ATP to TMP rather than a phosphorylated enzyme intermediate.</text>
</comment>
<feature type="binding site" evidence="2">
    <location>
        <position position="204"/>
    </location>
    <ligand>
        <name>Mg(2+)</name>
        <dbReference type="ChEBI" id="CHEBI:18420"/>
        <label>3</label>
    </ligand>
</feature>
<accession>A0A3M2HYR3</accession>
<comment type="caution">
    <text evidence="5">The sequence shown here is derived from an EMBL/GenBank/DDBJ whole genome shotgun (WGS) entry which is preliminary data.</text>
</comment>
<evidence type="ECO:0000256" key="1">
    <source>
        <dbReference type="ARBA" id="ARBA00022977"/>
    </source>
</evidence>
<evidence type="ECO:0000256" key="2">
    <source>
        <dbReference type="HAMAP-Rule" id="MF_02128"/>
    </source>
</evidence>
<keyword evidence="1 2" id="KW-0784">Thiamine biosynthesis</keyword>
<dbReference type="RefSeq" id="WP_122100731.1">
    <property type="nucleotide sequence ID" value="NZ_RFLY01000003.1"/>
</dbReference>
<dbReference type="Gene3D" id="3.30.1330.10">
    <property type="entry name" value="PurM-like, N-terminal domain"/>
    <property type="match status" value="1"/>
</dbReference>
<dbReference type="GO" id="GO:0009229">
    <property type="term" value="P:thiamine diphosphate biosynthetic process"/>
    <property type="evidence" value="ECO:0007669"/>
    <property type="project" value="UniProtKB-UniRule"/>
</dbReference>
<comment type="caution">
    <text evidence="2">Lacks conserved residue(s) required for the propagation of feature annotation.</text>
</comment>
<evidence type="ECO:0000259" key="4">
    <source>
        <dbReference type="Pfam" id="PF02769"/>
    </source>
</evidence>
<gene>
    <name evidence="2 5" type="primary">thiL</name>
    <name evidence="5" type="ORF">EBB59_03370</name>
</gene>
<organism evidence="5 6">
    <name type="scientific">Solilutibacter pythonis</name>
    <dbReference type="NCBI Taxonomy" id="2483112"/>
    <lineage>
        <taxon>Bacteria</taxon>
        <taxon>Pseudomonadati</taxon>
        <taxon>Pseudomonadota</taxon>
        <taxon>Gammaproteobacteria</taxon>
        <taxon>Lysobacterales</taxon>
        <taxon>Lysobacteraceae</taxon>
        <taxon>Solilutibacter</taxon>
    </lineage>
</organism>
<dbReference type="InterPro" id="IPR006283">
    <property type="entry name" value="ThiL-like"/>
</dbReference>
<evidence type="ECO:0000313" key="6">
    <source>
        <dbReference type="Proteomes" id="UP000275012"/>
    </source>
</evidence>
<feature type="binding site" evidence="2">
    <location>
        <position position="72"/>
    </location>
    <ligand>
        <name>Mg(2+)</name>
        <dbReference type="ChEBI" id="CHEBI:18420"/>
        <label>2</label>
    </ligand>
</feature>
<dbReference type="OrthoDB" id="9802811at2"/>
<keyword evidence="2 5" id="KW-0808">Transferase</keyword>
<dbReference type="NCBIfam" id="TIGR01379">
    <property type="entry name" value="thiL"/>
    <property type="match status" value="1"/>
</dbReference>
<feature type="binding site" evidence="2">
    <location>
        <position position="72"/>
    </location>
    <ligand>
        <name>Mg(2+)</name>
        <dbReference type="ChEBI" id="CHEBI:18420"/>
        <label>4</label>
    </ligand>
</feature>
<comment type="function">
    <text evidence="2">Catalyzes the ATP-dependent phosphorylation of thiamine-monophosphate (TMP) to form thiamine-pyrophosphate (TPP), the active form of vitamin B1.</text>
</comment>
<dbReference type="InterPro" id="IPR010918">
    <property type="entry name" value="PurM-like_C_dom"/>
</dbReference>
<comment type="pathway">
    <text evidence="2">Cofactor biosynthesis; thiamine diphosphate biosynthesis; thiamine diphosphate from thiamine phosphate: step 1/1.</text>
</comment>
<feature type="domain" description="PurM-like N-terminal" evidence="3">
    <location>
        <begin position="25"/>
        <end position="135"/>
    </location>
</feature>
<dbReference type="SUPFAM" id="SSF55326">
    <property type="entry name" value="PurM N-terminal domain-like"/>
    <property type="match status" value="1"/>
</dbReference>
<dbReference type="PANTHER" id="PTHR30270:SF0">
    <property type="entry name" value="THIAMINE-MONOPHOSPHATE KINASE"/>
    <property type="match status" value="1"/>
</dbReference>
<feature type="binding site" evidence="2">
    <location>
        <position position="44"/>
    </location>
    <ligand>
        <name>Mg(2+)</name>
        <dbReference type="ChEBI" id="CHEBI:18420"/>
        <label>2</label>
    </ligand>
</feature>
<keyword evidence="6" id="KW-1185">Reference proteome</keyword>
<dbReference type="GO" id="GO:0005524">
    <property type="term" value="F:ATP binding"/>
    <property type="evidence" value="ECO:0007669"/>
    <property type="project" value="UniProtKB-UniRule"/>
</dbReference>
<dbReference type="GO" id="GO:0000287">
    <property type="term" value="F:magnesium ion binding"/>
    <property type="evidence" value="ECO:0007669"/>
    <property type="project" value="UniProtKB-UniRule"/>
</dbReference>